<dbReference type="SUPFAM" id="SSF52799">
    <property type="entry name" value="(Phosphotyrosine protein) phosphatases II"/>
    <property type="match status" value="1"/>
</dbReference>
<dbReference type="Pfam" id="PF00102">
    <property type="entry name" value="Y_phosphatase"/>
    <property type="match status" value="1"/>
</dbReference>
<dbReference type="PROSITE" id="PS50056">
    <property type="entry name" value="TYR_PHOSPHATASE_2"/>
    <property type="match status" value="1"/>
</dbReference>
<dbReference type="Proteomes" id="UP000035681">
    <property type="component" value="Unplaced"/>
</dbReference>
<feature type="region of interest" description="Disordered" evidence="1">
    <location>
        <begin position="1"/>
        <end position="38"/>
    </location>
</feature>
<evidence type="ECO:0000313" key="6">
    <source>
        <dbReference type="WBParaSite" id="TCONS_00001262.p1"/>
    </source>
</evidence>
<dbReference type="InterPro" id="IPR029021">
    <property type="entry name" value="Prot-tyrosine_phosphatase-like"/>
</dbReference>
<dbReference type="PROSITE" id="PS00383">
    <property type="entry name" value="TYR_PHOSPHATASE_1"/>
    <property type="match status" value="1"/>
</dbReference>
<feature type="compositionally biased region" description="Basic residues" evidence="1">
    <location>
        <begin position="1"/>
        <end position="24"/>
    </location>
</feature>
<dbReference type="STRING" id="6248.A0A0K0E7X8"/>
<dbReference type="InterPro" id="IPR003595">
    <property type="entry name" value="Tyr_Pase_cat"/>
</dbReference>
<dbReference type="Gene3D" id="3.90.190.10">
    <property type="entry name" value="Protein tyrosine phosphatase superfamily"/>
    <property type="match status" value="1"/>
</dbReference>
<evidence type="ECO:0000259" key="3">
    <source>
        <dbReference type="PROSITE" id="PS50056"/>
    </source>
</evidence>
<dbReference type="PANTHER" id="PTHR46163:SF2">
    <property type="entry name" value="PROTEIN-TYROSINE PHOSPHATASE"/>
    <property type="match status" value="1"/>
</dbReference>
<reference evidence="5" key="1">
    <citation type="submission" date="2015-08" db="UniProtKB">
        <authorList>
            <consortium name="WormBaseParasite"/>
        </authorList>
    </citation>
    <scope>IDENTIFICATION</scope>
</reference>
<dbReference type="InterPro" id="IPR052782">
    <property type="entry name" value="Oocyte-zygote_transition_reg"/>
</dbReference>
<keyword evidence="4" id="KW-1185">Reference proteome</keyword>
<feature type="compositionally biased region" description="Polar residues" evidence="1">
    <location>
        <begin position="26"/>
        <end position="38"/>
    </location>
</feature>
<sequence length="447" mass="51937">MQKKRSNRSKRKKRISSLRVKGKRGQSPNLGNQISDNGPMNENFKNNLTAFIKNTCEIGIVNIVKEFHELQAYEKKNIKSHKAFDLNSNKCRYKDIFCYDDSRVILECKSNFYGENDFIHANYMSSNKTTFTSVCTQGPLPNTVYDFWRMVWQLKIRSIVMLCEVFEDGKKKCEQYWPVNSNENLKINDISIVFLGKHFAYRNIIKTYLRIIMNGKERIVFHYQYLEWPDRGVPTNHFLCLNLMRLAIKTRPIVIHCSAGIGRTGTVVCLDDMMFKLSTSEKCLRLKDVILKKRELRYGLVQTDIQYLFIHRVLISLALNKKLVSEEEVAQFIQQYEIILSKITDPLPNKKIENGEEVNKKPNIKQLNLINGKGEGLDKLDSDMLTKTQTSLEITSKPIEKTQVDEFIGRKNFNKSYSKQKKKNKKIKGFRTDTNSEMTAASVSDTK</sequence>
<dbReference type="PROSITE" id="PS50055">
    <property type="entry name" value="TYR_PHOSPHATASE_PTP"/>
    <property type="match status" value="1"/>
</dbReference>
<evidence type="ECO:0000256" key="1">
    <source>
        <dbReference type="SAM" id="MobiDB-lite"/>
    </source>
</evidence>
<dbReference type="InterPro" id="IPR000387">
    <property type="entry name" value="Tyr_Pase_dom"/>
</dbReference>
<evidence type="ECO:0000313" key="5">
    <source>
        <dbReference type="WBParaSite" id="SSTP_0000560700.1"/>
    </source>
</evidence>
<protein>
    <submittedName>
        <fullName evidence="6">Tyrosine-protein phosphatase domain-containing protein</fullName>
    </submittedName>
    <submittedName>
        <fullName evidence="5">Tyrosine-protein phosphatase non-receptor type 2</fullName>
    </submittedName>
</protein>
<evidence type="ECO:0000259" key="2">
    <source>
        <dbReference type="PROSITE" id="PS50055"/>
    </source>
</evidence>
<evidence type="ECO:0000313" key="4">
    <source>
        <dbReference type="Proteomes" id="UP000035681"/>
    </source>
</evidence>
<feature type="domain" description="Tyrosine specific protein phosphatases" evidence="3">
    <location>
        <begin position="252"/>
        <end position="308"/>
    </location>
</feature>
<feature type="compositionally biased region" description="Basic residues" evidence="1">
    <location>
        <begin position="418"/>
        <end position="429"/>
    </location>
</feature>
<organism evidence="5">
    <name type="scientific">Strongyloides stercoralis</name>
    <name type="common">Threadworm</name>
    <dbReference type="NCBI Taxonomy" id="6248"/>
    <lineage>
        <taxon>Eukaryota</taxon>
        <taxon>Metazoa</taxon>
        <taxon>Ecdysozoa</taxon>
        <taxon>Nematoda</taxon>
        <taxon>Chromadorea</taxon>
        <taxon>Rhabditida</taxon>
        <taxon>Tylenchina</taxon>
        <taxon>Panagrolaimomorpha</taxon>
        <taxon>Strongyloidoidea</taxon>
        <taxon>Strongyloididae</taxon>
        <taxon>Strongyloides</taxon>
    </lineage>
</organism>
<dbReference type="SMART" id="SM00404">
    <property type="entry name" value="PTPc_motif"/>
    <property type="match status" value="1"/>
</dbReference>
<feature type="domain" description="Tyrosine-protein phosphatase" evidence="2">
    <location>
        <begin position="63"/>
        <end position="317"/>
    </location>
</feature>
<dbReference type="InterPro" id="IPR016130">
    <property type="entry name" value="Tyr_Pase_AS"/>
</dbReference>
<dbReference type="WBParaSite" id="SSTP_0000560700.1">
    <property type="protein sequence ID" value="SSTP_0000560700.1"/>
    <property type="gene ID" value="SSTP_0000560700"/>
</dbReference>
<dbReference type="InterPro" id="IPR000242">
    <property type="entry name" value="PTP_cat"/>
</dbReference>
<feature type="compositionally biased region" description="Polar residues" evidence="1">
    <location>
        <begin position="432"/>
        <end position="447"/>
    </location>
</feature>
<proteinExistence type="predicted"/>
<dbReference type="PRINTS" id="PR00700">
    <property type="entry name" value="PRTYPHPHTASE"/>
</dbReference>
<feature type="region of interest" description="Disordered" evidence="1">
    <location>
        <begin position="417"/>
        <end position="447"/>
    </location>
</feature>
<name>A0A0K0E7X8_STRER</name>
<dbReference type="AlphaFoldDB" id="A0A0K0E7X8"/>
<accession>A0A0K0E7X8</accession>
<dbReference type="CDD" id="cd00047">
    <property type="entry name" value="PTPc"/>
    <property type="match status" value="1"/>
</dbReference>
<dbReference type="GO" id="GO:0004725">
    <property type="term" value="F:protein tyrosine phosphatase activity"/>
    <property type="evidence" value="ECO:0007669"/>
    <property type="project" value="InterPro"/>
</dbReference>
<dbReference type="PANTHER" id="PTHR46163">
    <property type="entry name" value="TYROSINE-PROTEIN PHOSPHATASE-RELATED"/>
    <property type="match status" value="1"/>
</dbReference>
<dbReference type="SMART" id="SM00194">
    <property type="entry name" value="PTPc"/>
    <property type="match status" value="1"/>
</dbReference>
<dbReference type="WBParaSite" id="TCONS_00001262.p1">
    <property type="protein sequence ID" value="TCONS_00001262.p1"/>
    <property type="gene ID" value="XLOC_001169"/>
</dbReference>